<dbReference type="PANTHER" id="PTHR43711">
    <property type="entry name" value="TWO-COMPONENT HISTIDINE KINASE"/>
    <property type="match status" value="1"/>
</dbReference>
<sequence>MSDGDSKPGDLSSEFFQQMVEAVGVGVGIYGQDGRYIYVNDSYAELFSVTPADLIGVAIWEVAPEVDPDTFDAYWDSFADGDTRQAETVHEYSGNRVPVATVTTQRTIDGAPYHFGTIKDITERKAQEREIQQQNERLENFAGLVSHDLRNPLNVAQGYVDMLQADIDRDELTLVDNALERMDSLVSELLQLARTNTPVGETDPVSLFDTVTKAWDSVATIDADLRLAGSDTQILADESRLRELFENLFRNAIEHAGADVEVTVEAQSDGFSVADDGPGIPPEERDRVFETGFTTNPDGTGFGLNIVQQIVTGHDWEIQATESISGGARFAITGVKTVD</sequence>
<dbReference type="InterPro" id="IPR035965">
    <property type="entry name" value="PAS-like_dom_sf"/>
</dbReference>
<dbReference type="InterPro" id="IPR003594">
    <property type="entry name" value="HATPase_dom"/>
</dbReference>
<dbReference type="RefSeq" id="WP_053772864.1">
    <property type="nucleotide sequence ID" value="NZ_LIST01000007.1"/>
</dbReference>
<dbReference type="GO" id="GO:0000155">
    <property type="term" value="F:phosphorelay sensor kinase activity"/>
    <property type="evidence" value="ECO:0007669"/>
    <property type="project" value="InterPro"/>
</dbReference>
<dbReference type="EC" id="2.7.13.3" evidence="2"/>
<dbReference type="InterPro" id="IPR005467">
    <property type="entry name" value="His_kinase_dom"/>
</dbReference>
<evidence type="ECO:0000259" key="7">
    <source>
        <dbReference type="PROSITE" id="PS50109"/>
    </source>
</evidence>
<dbReference type="PROSITE" id="PS50112">
    <property type="entry name" value="PAS"/>
    <property type="match status" value="1"/>
</dbReference>
<keyword evidence="4" id="KW-0808">Transferase</keyword>
<dbReference type="Pfam" id="PF02518">
    <property type="entry name" value="HATPase_c"/>
    <property type="match status" value="1"/>
</dbReference>
<dbReference type="InterPro" id="IPR036890">
    <property type="entry name" value="HATPase_C_sf"/>
</dbReference>
<comment type="caution">
    <text evidence="9">The sequence shown here is derived from an EMBL/GenBank/DDBJ whole genome shotgun (WGS) entry which is preliminary data.</text>
</comment>
<dbReference type="SUPFAM" id="SSF55874">
    <property type="entry name" value="ATPase domain of HSP90 chaperone/DNA topoisomerase II/histidine kinase"/>
    <property type="match status" value="1"/>
</dbReference>
<evidence type="ECO:0000256" key="3">
    <source>
        <dbReference type="ARBA" id="ARBA00022553"/>
    </source>
</evidence>
<name>A0A0N0UA54_9EURY</name>
<dbReference type="Proteomes" id="UP000037747">
    <property type="component" value="Unassembled WGS sequence"/>
</dbReference>
<gene>
    <name evidence="9" type="ORF">AMR74_15035</name>
</gene>
<dbReference type="InterPro" id="IPR004358">
    <property type="entry name" value="Sig_transdc_His_kin-like_C"/>
</dbReference>
<keyword evidence="3" id="KW-0597">Phosphoprotein</keyword>
<feature type="domain" description="Histidine kinase" evidence="7">
    <location>
        <begin position="144"/>
        <end position="333"/>
    </location>
</feature>
<organism evidence="9 10">
    <name type="scientific">Halorubrum tropicale</name>
    <dbReference type="NCBI Taxonomy" id="1765655"/>
    <lineage>
        <taxon>Archaea</taxon>
        <taxon>Methanobacteriati</taxon>
        <taxon>Methanobacteriota</taxon>
        <taxon>Stenosarchaea group</taxon>
        <taxon>Halobacteria</taxon>
        <taxon>Halobacteriales</taxon>
        <taxon>Haloferacaceae</taxon>
        <taxon>Halorubrum</taxon>
    </lineage>
</organism>
<evidence type="ECO:0000313" key="9">
    <source>
        <dbReference type="EMBL" id="KOX95460.1"/>
    </source>
</evidence>
<dbReference type="PROSITE" id="PS50109">
    <property type="entry name" value="HIS_KIN"/>
    <property type="match status" value="1"/>
</dbReference>
<dbReference type="NCBIfam" id="TIGR00229">
    <property type="entry name" value="sensory_box"/>
    <property type="match status" value="1"/>
</dbReference>
<dbReference type="STRING" id="1765655.AMR74_15035"/>
<dbReference type="CDD" id="cd00082">
    <property type="entry name" value="HisKA"/>
    <property type="match status" value="1"/>
</dbReference>
<evidence type="ECO:0000259" key="8">
    <source>
        <dbReference type="PROSITE" id="PS50112"/>
    </source>
</evidence>
<dbReference type="PRINTS" id="PR00344">
    <property type="entry name" value="BCTRLSENSOR"/>
</dbReference>
<dbReference type="SUPFAM" id="SSF47384">
    <property type="entry name" value="Homodimeric domain of signal transducing histidine kinase"/>
    <property type="match status" value="1"/>
</dbReference>
<dbReference type="InterPro" id="IPR013656">
    <property type="entry name" value="PAS_4"/>
</dbReference>
<evidence type="ECO:0000256" key="1">
    <source>
        <dbReference type="ARBA" id="ARBA00000085"/>
    </source>
</evidence>
<proteinExistence type="predicted"/>
<dbReference type="Pfam" id="PF00512">
    <property type="entry name" value="HisKA"/>
    <property type="match status" value="1"/>
</dbReference>
<protein>
    <recommendedName>
        <fullName evidence="2">histidine kinase</fullName>
        <ecNumber evidence="2">2.7.13.3</ecNumber>
    </recommendedName>
</protein>
<dbReference type="Pfam" id="PF08448">
    <property type="entry name" value="PAS_4"/>
    <property type="match status" value="1"/>
</dbReference>
<dbReference type="OrthoDB" id="8127at2157"/>
<keyword evidence="10" id="KW-1185">Reference proteome</keyword>
<dbReference type="SMART" id="SM00388">
    <property type="entry name" value="HisKA"/>
    <property type="match status" value="1"/>
</dbReference>
<dbReference type="AlphaFoldDB" id="A0A0N0UA54"/>
<dbReference type="InterPro" id="IPR036097">
    <property type="entry name" value="HisK_dim/P_sf"/>
</dbReference>
<dbReference type="EMBL" id="LIST01000007">
    <property type="protein sequence ID" value="KOX95460.1"/>
    <property type="molecule type" value="Genomic_DNA"/>
</dbReference>
<dbReference type="CDD" id="cd00130">
    <property type="entry name" value="PAS"/>
    <property type="match status" value="1"/>
</dbReference>
<comment type="catalytic activity">
    <reaction evidence="1">
        <text>ATP + protein L-histidine = ADP + protein N-phospho-L-histidine.</text>
        <dbReference type="EC" id="2.7.13.3"/>
    </reaction>
</comment>
<dbReference type="InterPro" id="IPR003661">
    <property type="entry name" value="HisK_dim/P_dom"/>
</dbReference>
<evidence type="ECO:0000256" key="4">
    <source>
        <dbReference type="ARBA" id="ARBA00022679"/>
    </source>
</evidence>
<feature type="domain" description="PAS" evidence="8">
    <location>
        <begin position="12"/>
        <end position="69"/>
    </location>
</feature>
<keyword evidence="5" id="KW-0418">Kinase</keyword>
<dbReference type="InterPro" id="IPR000014">
    <property type="entry name" value="PAS"/>
</dbReference>
<dbReference type="PANTHER" id="PTHR43711:SF1">
    <property type="entry name" value="HISTIDINE KINASE 1"/>
    <property type="match status" value="1"/>
</dbReference>
<dbReference type="SMART" id="SM00387">
    <property type="entry name" value="HATPase_c"/>
    <property type="match status" value="1"/>
</dbReference>
<accession>A0A0N0UA54</accession>
<dbReference type="Gene3D" id="3.30.565.10">
    <property type="entry name" value="Histidine kinase-like ATPase, C-terminal domain"/>
    <property type="match status" value="1"/>
</dbReference>
<evidence type="ECO:0000256" key="5">
    <source>
        <dbReference type="ARBA" id="ARBA00022777"/>
    </source>
</evidence>
<dbReference type="Gene3D" id="1.10.287.130">
    <property type="match status" value="1"/>
</dbReference>
<dbReference type="SMART" id="SM00091">
    <property type="entry name" value="PAS"/>
    <property type="match status" value="1"/>
</dbReference>
<dbReference type="InterPro" id="IPR050736">
    <property type="entry name" value="Sensor_HK_Regulatory"/>
</dbReference>
<evidence type="ECO:0000256" key="6">
    <source>
        <dbReference type="ARBA" id="ARBA00023012"/>
    </source>
</evidence>
<dbReference type="Gene3D" id="3.30.450.20">
    <property type="entry name" value="PAS domain"/>
    <property type="match status" value="1"/>
</dbReference>
<evidence type="ECO:0000313" key="10">
    <source>
        <dbReference type="Proteomes" id="UP000037747"/>
    </source>
</evidence>
<evidence type="ECO:0000256" key="2">
    <source>
        <dbReference type="ARBA" id="ARBA00012438"/>
    </source>
</evidence>
<dbReference type="PATRIC" id="fig|1705389.3.peg.2219"/>
<dbReference type="SUPFAM" id="SSF55785">
    <property type="entry name" value="PYP-like sensor domain (PAS domain)"/>
    <property type="match status" value="1"/>
</dbReference>
<keyword evidence="6" id="KW-0902">Two-component regulatory system</keyword>
<reference evidence="9 10" key="1">
    <citation type="submission" date="2015-08" db="EMBL/GenBank/DDBJ databases">
        <title>Genomes of Isolates from Cabo Rojo, PR.</title>
        <authorList>
            <person name="Sanchez-Nieves R.L."/>
            <person name="Montalvo-Rodriguez R."/>
        </authorList>
    </citation>
    <scope>NUCLEOTIDE SEQUENCE [LARGE SCALE GENOMIC DNA]</scope>
    <source>
        <strain evidence="9 10">5</strain>
    </source>
</reference>
<dbReference type="CDD" id="cd00075">
    <property type="entry name" value="HATPase"/>
    <property type="match status" value="1"/>
</dbReference>